<reference evidence="1 4" key="2">
    <citation type="submission" date="2019-04" db="EMBL/GenBank/DDBJ databases">
        <title>Draft genome sequences of Streptomyces avermitilis NBRC 14893.</title>
        <authorList>
            <person name="Komaki H."/>
            <person name="Tamura T."/>
            <person name="Hosoyama A."/>
        </authorList>
    </citation>
    <scope>NUCLEOTIDE SEQUENCE [LARGE SCALE GENOMIC DNA]</scope>
    <source>
        <strain evidence="1 4">NBRC 14893</strain>
    </source>
</reference>
<gene>
    <name evidence="1" type="ORF">SAV14893_089710</name>
    <name evidence="2" type="ORF">SAV31267_093200</name>
</gene>
<organism evidence="2 3">
    <name type="scientific">Streptomyces avermitilis</name>
    <dbReference type="NCBI Taxonomy" id="33903"/>
    <lineage>
        <taxon>Bacteria</taxon>
        <taxon>Bacillati</taxon>
        <taxon>Actinomycetota</taxon>
        <taxon>Actinomycetes</taxon>
        <taxon>Kitasatosporales</taxon>
        <taxon>Streptomycetaceae</taxon>
        <taxon>Streptomyces</taxon>
    </lineage>
</organism>
<name>A0A4D4N8N3_STRAX</name>
<dbReference type="EMBL" id="BJHX01000002">
    <property type="protein sequence ID" value="GDY69578.1"/>
    <property type="molecule type" value="Genomic_DNA"/>
</dbReference>
<evidence type="ECO:0000313" key="3">
    <source>
        <dbReference type="Proteomes" id="UP000299211"/>
    </source>
</evidence>
<dbReference type="Proteomes" id="UP000302139">
    <property type="component" value="Unassembled WGS sequence"/>
</dbReference>
<proteinExistence type="predicted"/>
<comment type="caution">
    <text evidence="2">The sequence shown here is derived from an EMBL/GenBank/DDBJ whole genome shotgun (WGS) entry which is preliminary data.</text>
</comment>
<sequence length="96" mass="10612">MINLQVRHESGTVLAGSGHGVAWDESLAEIDRSQFPMLAGVCPFADTVFNTWQLPMLVEELDRLPAARGGPWVDAVRALCRTAEEGSHRYVWFVGD</sequence>
<evidence type="ECO:0000313" key="1">
    <source>
        <dbReference type="EMBL" id="GDY69578.1"/>
    </source>
</evidence>
<reference evidence="2 3" key="1">
    <citation type="submission" date="2019-04" db="EMBL/GenBank/DDBJ databases">
        <title>Draft genome sequences of Streptomyces avermitilis ATCC 31267.</title>
        <authorList>
            <person name="Komaki H."/>
            <person name="Tamura T."/>
            <person name="Hosoyama A."/>
        </authorList>
    </citation>
    <scope>NUCLEOTIDE SEQUENCE [LARGE SCALE GENOMIC DNA]</scope>
    <source>
        <strain evidence="2 3">ATCC 31267</strain>
    </source>
</reference>
<dbReference type="AlphaFoldDB" id="A0A4D4N8N3"/>
<dbReference type="RefSeq" id="WP_010981975.1">
    <property type="nucleotide sequence ID" value="NZ_BAABTN010000031.1"/>
</dbReference>
<dbReference type="GeneID" id="91294708"/>
<accession>A0A4D4N8N3</accession>
<protein>
    <submittedName>
        <fullName evidence="2">Uncharacterized protein</fullName>
    </submittedName>
</protein>
<evidence type="ECO:0000313" key="2">
    <source>
        <dbReference type="EMBL" id="GDY79835.1"/>
    </source>
</evidence>
<dbReference type="OMA" id="TECGTHI"/>
<dbReference type="Proteomes" id="UP000299211">
    <property type="component" value="Unassembled WGS sequence"/>
</dbReference>
<dbReference type="EMBL" id="BJHY01000002">
    <property type="protein sequence ID" value="GDY79835.1"/>
    <property type="molecule type" value="Genomic_DNA"/>
</dbReference>
<evidence type="ECO:0000313" key="4">
    <source>
        <dbReference type="Proteomes" id="UP000302139"/>
    </source>
</evidence>